<sequence length="89" mass="9361">MGAVRLRNLGEAVHLYAPPGSPNSLPVEARQVITVAGPLEDTADAYLCGEGGQRRAFPKSRWAVEQAQTPSRSSKKAAIEAADEKGGDS</sequence>
<proteinExistence type="predicted"/>
<feature type="region of interest" description="Disordered" evidence="1">
    <location>
        <begin position="59"/>
        <end position="89"/>
    </location>
</feature>
<evidence type="ECO:0000313" key="3">
    <source>
        <dbReference type="Proteomes" id="UP001610810"/>
    </source>
</evidence>
<keyword evidence="3" id="KW-1185">Reference proteome</keyword>
<evidence type="ECO:0000313" key="2">
    <source>
        <dbReference type="EMBL" id="MFI0576138.1"/>
    </source>
</evidence>
<dbReference type="EMBL" id="JBIQWK010000011">
    <property type="protein sequence ID" value="MFI0576138.1"/>
    <property type="molecule type" value="Genomic_DNA"/>
</dbReference>
<organism evidence="2 3">
    <name type="scientific">Streptomyces tendae</name>
    <dbReference type="NCBI Taxonomy" id="1932"/>
    <lineage>
        <taxon>Bacteria</taxon>
        <taxon>Bacillati</taxon>
        <taxon>Actinomycetota</taxon>
        <taxon>Actinomycetes</taxon>
        <taxon>Kitasatosporales</taxon>
        <taxon>Streptomycetaceae</taxon>
        <taxon>Streptomyces</taxon>
    </lineage>
</organism>
<dbReference type="RefSeq" id="WP_398353383.1">
    <property type="nucleotide sequence ID" value="NZ_CBDRKO010000001.1"/>
</dbReference>
<comment type="caution">
    <text evidence="2">The sequence shown here is derived from an EMBL/GenBank/DDBJ whole genome shotgun (WGS) entry which is preliminary data.</text>
</comment>
<name>A0ABW7S794_STRTE</name>
<accession>A0ABW7S794</accession>
<reference evidence="2 3" key="1">
    <citation type="submission" date="2024-10" db="EMBL/GenBank/DDBJ databases">
        <authorList>
            <person name="Wannawong T."/>
            <person name="Kuncharoen N."/>
            <person name="Mhuantong W."/>
        </authorList>
    </citation>
    <scope>NUCLEOTIDE SEQUENCE [LARGE SCALE GENOMIC DNA]</scope>
    <source>
        <strain evidence="2 3">CALK1-4</strain>
    </source>
</reference>
<evidence type="ECO:0000256" key="1">
    <source>
        <dbReference type="SAM" id="MobiDB-lite"/>
    </source>
</evidence>
<dbReference type="Proteomes" id="UP001610810">
    <property type="component" value="Unassembled WGS sequence"/>
</dbReference>
<protein>
    <submittedName>
        <fullName evidence="2">Uncharacterized protein</fullName>
    </submittedName>
</protein>
<gene>
    <name evidence="2" type="ORF">ACH3YB_31380</name>
</gene>